<evidence type="ECO:0000256" key="1">
    <source>
        <dbReference type="SAM" id="MobiDB-lite"/>
    </source>
</evidence>
<evidence type="ECO:0000313" key="2">
    <source>
        <dbReference type="EMBL" id="CAA9297007.1"/>
    </source>
</evidence>
<name>A0A6J4K6S1_9CHLR</name>
<feature type="region of interest" description="Disordered" evidence="1">
    <location>
        <begin position="14"/>
        <end position="33"/>
    </location>
</feature>
<protein>
    <submittedName>
        <fullName evidence="2">Uncharacterized protein</fullName>
    </submittedName>
</protein>
<feature type="region of interest" description="Disordered" evidence="1">
    <location>
        <begin position="51"/>
        <end position="76"/>
    </location>
</feature>
<sequence length="101" mass="11049">GDTLRTYYVERGSRPNHLRHNDEGRGVGRRTAGVRMESRRVALPASLPDARADPLGARVLSGSSRGARPLYTTPTRTSRRVAWCGSDFGTGHAVEERSQGM</sequence>
<dbReference type="EMBL" id="CADCTR010001457">
    <property type="protein sequence ID" value="CAA9297007.1"/>
    <property type="molecule type" value="Genomic_DNA"/>
</dbReference>
<feature type="non-terminal residue" evidence="2">
    <location>
        <position position="101"/>
    </location>
</feature>
<feature type="non-terminal residue" evidence="2">
    <location>
        <position position="1"/>
    </location>
</feature>
<accession>A0A6J4K6S1</accession>
<gene>
    <name evidence="2" type="ORF">AVDCRST_MAG93-4328</name>
</gene>
<organism evidence="2">
    <name type="scientific">uncultured Chloroflexia bacterium</name>
    <dbReference type="NCBI Taxonomy" id="1672391"/>
    <lineage>
        <taxon>Bacteria</taxon>
        <taxon>Bacillati</taxon>
        <taxon>Chloroflexota</taxon>
        <taxon>Chloroflexia</taxon>
        <taxon>environmental samples</taxon>
    </lineage>
</organism>
<reference evidence="2" key="1">
    <citation type="submission" date="2020-02" db="EMBL/GenBank/DDBJ databases">
        <authorList>
            <person name="Meier V. D."/>
        </authorList>
    </citation>
    <scope>NUCLEOTIDE SEQUENCE</scope>
    <source>
        <strain evidence="2">AVDCRST_MAG93</strain>
    </source>
</reference>
<dbReference type="AlphaFoldDB" id="A0A6J4K6S1"/>
<proteinExistence type="predicted"/>